<feature type="domain" description="Transposase IS116/IS110/IS902 C-terminal" evidence="2">
    <location>
        <begin position="233"/>
        <end position="314"/>
    </location>
</feature>
<dbReference type="InterPro" id="IPR002525">
    <property type="entry name" value="Transp_IS110-like_N"/>
</dbReference>
<dbReference type="EMBL" id="SOGJ01000036">
    <property type="protein sequence ID" value="TFC95009.1"/>
    <property type="molecule type" value="Genomic_DNA"/>
</dbReference>
<sequence>MSTVADTYKYVIGVDTHAKTHTYAVVAAATGEVIDTASFPTTDAGTARAIAWIERGSDGQQLAAVEGTGSYGATVTRALTTAGIRVCEVKPPKRQARDSHGKTDQIDAVAAARAALGTDATALILARADGLRSALRVLLVARHSIDSQRTSDRNALNALLRIINLGLDVRAPLTNTQVDIIAARRDRSSDDTAAAVARSEARRLASAIHQRTRELETNHAALSKHVDELAPGIQDIPGVGPFTAAIVLTAYSHQGRVRSEAAFAALAGVSPNPASSGNTTRHRLNRHGDRQLNRALHIIARCRMITDPTTKSYVDRRTAEGKTRREIHRCLKRFIARSIYRSLRPLLLDFNHRRVV</sequence>
<dbReference type="InterPro" id="IPR047650">
    <property type="entry name" value="Transpos_IS110"/>
</dbReference>
<protein>
    <submittedName>
        <fullName evidence="3">IS110 family transposase</fullName>
    </submittedName>
</protein>
<keyword evidence="4" id="KW-1185">Reference proteome</keyword>
<evidence type="ECO:0000259" key="1">
    <source>
        <dbReference type="Pfam" id="PF01548"/>
    </source>
</evidence>
<dbReference type="PANTHER" id="PTHR33055:SF16">
    <property type="entry name" value="TRANSPOSASE FOR INSERTION SEQUENCE ELEMENT IS1547"/>
    <property type="match status" value="1"/>
</dbReference>
<feature type="domain" description="Transposase IS110-like N-terminal" evidence="1">
    <location>
        <begin position="12"/>
        <end position="163"/>
    </location>
</feature>
<dbReference type="Pfam" id="PF01548">
    <property type="entry name" value="DEDD_Tnp_IS110"/>
    <property type="match status" value="1"/>
</dbReference>
<name>A0ABY2IX85_9MICO</name>
<dbReference type="PANTHER" id="PTHR33055">
    <property type="entry name" value="TRANSPOSASE FOR INSERTION SEQUENCE ELEMENT IS1111A"/>
    <property type="match status" value="1"/>
</dbReference>
<gene>
    <name evidence="3" type="ORF">E3O65_15725</name>
</gene>
<dbReference type="Pfam" id="PF02371">
    <property type="entry name" value="Transposase_20"/>
    <property type="match status" value="1"/>
</dbReference>
<dbReference type="NCBIfam" id="NF033542">
    <property type="entry name" value="transpos_IS110"/>
    <property type="match status" value="1"/>
</dbReference>
<accession>A0ABY2IX85</accession>
<dbReference type="InterPro" id="IPR003346">
    <property type="entry name" value="Transposase_20"/>
</dbReference>
<evidence type="ECO:0000259" key="2">
    <source>
        <dbReference type="Pfam" id="PF02371"/>
    </source>
</evidence>
<organism evidence="3 4">
    <name type="scientific">Cryobacterium breve</name>
    <dbReference type="NCBI Taxonomy" id="1259258"/>
    <lineage>
        <taxon>Bacteria</taxon>
        <taxon>Bacillati</taxon>
        <taxon>Actinomycetota</taxon>
        <taxon>Actinomycetes</taxon>
        <taxon>Micrococcales</taxon>
        <taxon>Microbacteriaceae</taxon>
        <taxon>Cryobacterium</taxon>
    </lineage>
</organism>
<reference evidence="3 4" key="1">
    <citation type="submission" date="2019-03" db="EMBL/GenBank/DDBJ databases">
        <title>Genomics of glacier-inhabiting Cryobacterium strains.</title>
        <authorList>
            <person name="Liu Q."/>
            <person name="Xin Y.-H."/>
        </authorList>
    </citation>
    <scope>NUCLEOTIDE SEQUENCE [LARGE SCALE GENOMIC DNA]</scope>
    <source>
        <strain evidence="3 4">TMT4-23</strain>
    </source>
</reference>
<proteinExistence type="predicted"/>
<dbReference type="RefSeq" id="WP_134364670.1">
    <property type="nucleotide sequence ID" value="NZ_SOGJ01000036.1"/>
</dbReference>
<evidence type="ECO:0000313" key="4">
    <source>
        <dbReference type="Proteomes" id="UP000298355"/>
    </source>
</evidence>
<comment type="caution">
    <text evidence="3">The sequence shown here is derived from an EMBL/GenBank/DDBJ whole genome shotgun (WGS) entry which is preliminary data.</text>
</comment>
<evidence type="ECO:0000313" key="3">
    <source>
        <dbReference type="EMBL" id="TFC95009.1"/>
    </source>
</evidence>
<dbReference type="Proteomes" id="UP000298355">
    <property type="component" value="Unassembled WGS sequence"/>
</dbReference>